<comment type="similarity">
    <text evidence="1 10 11">Belongs to the HAM1 NTPase family.</text>
</comment>
<dbReference type="GO" id="GO:0017111">
    <property type="term" value="F:ribonucleoside triphosphate phosphatase activity"/>
    <property type="evidence" value="ECO:0007669"/>
    <property type="project" value="InterPro"/>
</dbReference>
<comment type="cofactor">
    <cofactor evidence="10">
        <name>Mg(2+)</name>
        <dbReference type="ChEBI" id="CHEBI:18420"/>
    </cofactor>
    <text evidence="10">Binds 1 Mg(2+) ion per subunit.</text>
</comment>
<dbReference type="GO" id="GO:0036220">
    <property type="term" value="F:ITP diphosphatase activity"/>
    <property type="evidence" value="ECO:0007669"/>
    <property type="project" value="UniProtKB-UniRule"/>
</dbReference>
<organism evidence="12 14">
    <name type="scientific">Oceanimonas baumannii</name>
    <dbReference type="NCBI Taxonomy" id="129578"/>
    <lineage>
        <taxon>Bacteria</taxon>
        <taxon>Pseudomonadati</taxon>
        <taxon>Pseudomonadota</taxon>
        <taxon>Gammaproteobacteria</taxon>
        <taxon>Aeromonadales</taxon>
        <taxon>Aeromonadaceae</taxon>
        <taxon>Oceanimonas</taxon>
    </lineage>
</organism>
<sequence>MTQKIVLASGNAKKVAELQSLLGGLGMSVVPQTELGVSDADETGTTFVENAIIKARHAAQVTGLPAIADDSGLAVDALGGRPGVYSARFAGPDASDRQNLELLLEQMQDVHADARQATFWCVLVYMRHADDPTPLICTGRWQGEITTVPQGEHGFGYDPVFRVPEAGKTAAELTPAEKNRHSHRASALHQLQQLLQEAHQC</sequence>
<dbReference type="AlphaFoldDB" id="A0A235CM61"/>
<dbReference type="GO" id="GO:0009117">
    <property type="term" value="P:nucleotide metabolic process"/>
    <property type="evidence" value="ECO:0007669"/>
    <property type="project" value="UniProtKB-KW"/>
</dbReference>
<gene>
    <name evidence="12" type="primary">rdgB</name>
    <name evidence="12" type="ORF">B6S09_04705</name>
    <name evidence="13" type="ORF">LY04_00814</name>
</gene>
<dbReference type="InterPro" id="IPR020922">
    <property type="entry name" value="dITP/XTP_pyrophosphatase"/>
</dbReference>
<keyword evidence="5 10" id="KW-0378">Hydrolase</keyword>
<feature type="binding site" evidence="10">
    <location>
        <begin position="9"/>
        <end position="14"/>
    </location>
    <ligand>
        <name>substrate</name>
    </ligand>
</feature>
<keyword evidence="7 10" id="KW-0546">Nucleotide metabolism</keyword>
<evidence type="ECO:0000256" key="5">
    <source>
        <dbReference type="ARBA" id="ARBA00022801"/>
    </source>
</evidence>
<evidence type="ECO:0000313" key="14">
    <source>
        <dbReference type="Proteomes" id="UP000243640"/>
    </source>
</evidence>
<reference evidence="13 15" key="2">
    <citation type="submission" date="2019-03" db="EMBL/GenBank/DDBJ databases">
        <title>Genomic Encyclopedia of Archaeal and Bacterial Type Strains, Phase II (KMG-II): from individual species to whole genera.</title>
        <authorList>
            <person name="Goeker M."/>
        </authorList>
    </citation>
    <scope>NUCLEOTIDE SEQUENCE [LARGE SCALE GENOMIC DNA]</scope>
    <source>
        <strain evidence="13 15">DSM 15594</strain>
    </source>
</reference>
<evidence type="ECO:0000313" key="15">
    <source>
        <dbReference type="Proteomes" id="UP000295058"/>
    </source>
</evidence>
<evidence type="ECO:0000256" key="6">
    <source>
        <dbReference type="ARBA" id="ARBA00022842"/>
    </source>
</evidence>
<dbReference type="GO" id="GO:0036222">
    <property type="term" value="F:XTP diphosphatase activity"/>
    <property type="evidence" value="ECO:0007669"/>
    <property type="project" value="UniProtKB-UniRule"/>
</dbReference>
<dbReference type="GO" id="GO:0035870">
    <property type="term" value="F:dITP diphosphatase activity"/>
    <property type="evidence" value="ECO:0007669"/>
    <property type="project" value="UniProtKB-UniRule"/>
</dbReference>
<comment type="catalytic activity">
    <reaction evidence="9 10">
        <text>XTP + H2O = XMP + diphosphate + H(+)</text>
        <dbReference type="Rhea" id="RHEA:28610"/>
        <dbReference type="ChEBI" id="CHEBI:15377"/>
        <dbReference type="ChEBI" id="CHEBI:15378"/>
        <dbReference type="ChEBI" id="CHEBI:33019"/>
        <dbReference type="ChEBI" id="CHEBI:57464"/>
        <dbReference type="ChEBI" id="CHEBI:61314"/>
        <dbReference type="EC" id="3.6.1.66"/>
    </reaction>
</comment>
<evidence type="ECO:0000256" key="4">
    <source>
        <dbReference type="ARBA" id="ARBA00022741"/>
    </source>
</evidence>
<feature type="binding site" evidence="10">
    <location>
        <position position="41"/>
    </location>
    <ligand>
        <name>Mg(2+)</name>
        <dbReference type="ChEBI" id="CHEBI:18420"/>
    </ligand>
</feature>
<keyword evidence="3 10" id="KW-0479">Metal-binding</keyword>
<keyword evidence="6 10" id="KW-0460">Magnesium</keyword>
<dbReference type="PANTHER" id="PTHR11067">
    <property type="entry name" value="INOSINE TRIPHOSPHATE PYROPHOSPHATASE/HAM1 PROTEIN"/>
    <property type="match status" value="1"/>
</dbReference>
<feature type="binding site" evidence="10">
    <location>
        <begin position="183"/>
        <end position="184"/>
    </location>
    <ligand>
        <name>substrate</name>
    </ligand>
</feature>
<dbReference type="Proteomes" id="UP000243640">
    <property type="component" value="Unassembled WGS sequence"/>
</dbReference>
<dbReference type="InterPro" id="IPR029001">
    <property type="entry name" value="ITPase-like_fam"/>
</dbReference>
<reference evidence="12 14" key="1">
    <citation type="submission" date="2017-08" db="EMBL/GenBank/DDBJ databases">
        <title>Draft Genome Sequence of the Marine Bacterium Oceanimonas baumannii ATCC 700832.</title>
        <authorList>
            <person name="Mcclelland W.D."/>
            <person name="Brennan M.A."/>
            <person name="Trachtenberg A.M."/>
            <person name="Maclea K.S."/>
        </authorList>
    </citation>
    <scope>NUCLEOTIDE SEQUENCE [LARGE SCALE GENOMIC DNA]</scope>
    <source>
        <strain evidence="12 14">ATCC 700832</strain>
    </source>
</reference>
<dbReference type="Pfam" id="PF01725">
    <property type="entry name" value="Ham1p_like"/>
    <property type="match status" value="1"/>
</dbReference>
<evidence type="ECO:0000256" key="2">
    <source>
        <dbReference type="ARBA" id="ARBA00011738"/>
    </source>
</evidence>
<evidence type="ECO:0000313" key="13">
    <source>
        <dbReference type="EMBL" id="TDW61279.1"/>
    </source>
</evidence>
<accession>A0A235CM61</accession>
<comment type="catalytic activity">
    <reaction evidence="8 10">
        <text>dITP + H2O = dIMP + diphosphate + H(+)</text>
        <dbReference type="Rhea" id="RHEA:28342"/>
        <dbReference type="ChEBI" id="CHEBI:15377"/>
        <dbReference type="ChEBI" id="CHEBI:15378"/>
        <dbReference type="ChEBI" id="CHEBI:33019"/>
        <dbReference type="ChEBI" id="CHEBI:61194"/>
        <dbReference type="ChEBI" id="CHEBI:61382"/>
        <dbReference type="EC" id="3.6.1.66"/>
    </reaction>
</comment>
<feature type="binding site" evidence="10">
    <location>
        <begin position="155"/>
        <end position="158"/>
    </location>
    <ligand>
        <name>substrate</name>
    </ligand>
</feature>
<dbReference type="FunFam" id="3.90.950.10:FF:000001">
    <property type="entry name" value="dITP/XTP pyrophosphatase"/>
    <property type="match status" value="1"/>
</dbReference>
<dbReference type="PANTHER" id="PTHR11067:SF9">
    <property type="entry name" value="INOSINE TRIPHOSPHATE PYROPHOSPHATASE"/>
    <property type="match status" value="1"/>
</dbReference>
<dbReference type="OrthoDB" id="9807456at2"/>
<evidence type="ECO:0000256" key="10">
    <source>
        <dbReference type="HAMAP-Rule" id="MF_01405"/>
    </source>
</evidence>
<dbReference type="EMBL" id="SODO01000002">
    <property type="protein sequence ID" value="TDW61279.1"/>
    <property type="molecule type" value="Genomic_DNA"/>
</dbReference>
<dbReference type="Gene3D" id="3.90.950.10">
    <property type="match status" value="1"/>
</dbReference>
<feature type="binding site" evidence="10">
    <location>
        <position position="178"/>
    </location>
    <ligand>
        <name>substrate</name>
    </ligand>
</feature>
<comment type="caution">
    <text evidence="12">The sequence shown here is derived from an EMBL/GenBank/DDBJ whole genome shotgun (WGS) entry which is preliminary data.</text>
</comment>
<dbReference type="EMBL" id="NQJF01000003">
    <property type="protein sequence ID" value="OYD25516.1"/>
    <property type="molecule type" value="Genomic_DNA"/>
</dbReference>
<feature type="binding site" evidence="10">
    <location>
        <position position="70"/>
    </location>
    <ligand>
        <name>Mg(2+)</name>
        <dbReference type="ChEBI" id="CHEBI:18420"/>
    </ligand>
</feature>
<dbReference type="GO" id="GO:0046872">
    <property type="term" value="F:metal ion binding"/>
    <property type="evidence" value="ECO:0007669"/>
    <property type="project" value="UniProtKB-KW"/>
</dbReference>
<name>A0A235CM61_9GAMM</name>
<dbReference type="HAMAP" id="MF_01405">
    <property type="entry name" value="Non_canon_purine_NTPase"/>
    <property type="match status" value="1"/>
</dbReference>
<dbReference type="RefSeq" id="WP_094277345.1">
    <property type="nucleotide sequence ID" value="NZ_NQJF01000003.1"/>
</dbReference>
<evidence type="ECO:0000256" key="8">
    <source>
        <dbReference type="ARBA" id="ARBA00051875"/>
    </source>
</evidence>
<dbReference type="NCBIfam" id="TIGR00042">
    <property type="entry name" value="RdgB/HAM1 family non-canonical purine NTP pyrophosphatase"/>
    <property type="match status" value="1"/>
</dbReference>
<dbReference type="EC" id="3.6.1.66" evidence="10"/>
<dbReference type="CDD" id="cd00515">
    <property type="entry name" value="HAM1"/>
    <property type="match status" value="1"/>
</dbReference>
<dbReference type="Proteomes" id="UP000295058">
    <property type="component" value="Unassembled WGS sequence"/>
</dbReference>
<evidence type="ECO:0000256" key="3">
    <source>
        <dbReference type="ARBA" id="ARBA00022723"/>
    </source>
</evidence>
<evidence type="ECO:0000256" key="1">
    <source>
        <dbReference type="ARBA" id="ARBA00008023"/>
    </source>
</evidence>
<feature type="active site" description="Proton acceptor" evidence="10">
    <location>
        <position position="70"/>
    </location>
</feature>
<comment type="subunit">
    <text evidence="2 10">Homodimer.</text>
</comment>
<dbReference type="GO" id="GO:0009146">
    <property type="term" value="P:purine nucleoside triphosphate catabolic process"/>
    <property type="evidence" value="ECO:0007669"/>
    <property type="project" value="UniProtKB-UniRule"/>
</dbReference>
<dbReference type="GO" id="GO:0000166">
    <property type="term" value="F:nucleotide binding"/>
    <property type="evidence" value="ECO:0007669"/>
    <property type="project" value="UniProtKB-KW"/>
</dbReference>
<dbReference type="GO" id="GO:0005829">
    <property type="term" value="C:cytosol"/>
    <property type="evidence" value="ECO:0007669"/>
    <property type="project" value="TreeGrafter"/>
</dbReference>
<evidence type="ECO:0000313" key="12">
    <source>
        <dbReference type="EMBL" id="OYD25516.1"/>
    </source>
</evidence>
<keyword evidence="4 10" id="KW-0547">Nucleotide-binding</keyword>
<feature type="binding site" evidence="10">
    <location>
        <position position="71"/>
    </location>
    <ligand>
        <name>substrate</name>
    </ligand>
</feature>
<evidence type="ECO:0000256" key="11">
    <source>
        <dbReference type="RuleBase" id="RU003781"/>
    </source>
</evidence>
<proteinExistence type="inferred from homology"/>
<comment type="catalytic activity">
    <reaction evidence="10">
        <text>ITP + H2O = IMP + diphosphate + H(+)</text>
        <dbReference type="Rhea" id="RHEA:29399"/>
        <dbReference type="ChEBI" id="CHEBI:15377"/>
        <dbReference type="ChEBI" id="CHEBI:15378"/>
        <dbReference type="ChEBI" id="CHEBI:33019"/>
        <dbReference type="ChEBI" id="CHEBI:58053"/>
        <dbReference type="ChEBI" id="CHEBI:61402"/>
        <dbReference type="EC" id="3.6.1.66"/>
    </reaction>
</comment>
<protein>
    <recommendedName>
        <fullName evidence="10">dITP/XTP pyrophosphatase</fullName>
        <ecNumber evidence="10">3.6.1.66</ecNumber>
    </recommendedName>
    <alternativeName>
        <fullName evidence="10">Non-canonical purine NTP pyrophosphatase</fullName>
    </alternativeName>
    <alternativeName>
        <fullName evidence="10">Non-standard purine NTP pyrophosphatase</fullName>
    </alternativeName>
    <alternativeName>
        <fullName evidence="10">Nucleoside-triphosphate diphosphatase</fullName>
    </alternativeName>
    <alternativeName>
        <fullName evidence="10">Nucleoside-triphosphate pyrophosphatase</fullName>
        <shortName evidence="10">NTPase</shortName>
    </alternativeName>
</protein>
<dbReference type="InterPro" id="IPR002637">
    <property type="entry name" value="RdgB/HAM1"/>
</dbReference>
<evidence type="ECO:0000256" key="9">
    <source>
        <dbReference type="ARBA" id="ARBA00052017"/>
    </source>
</evidence>
<comment type="function">
    <text evidence="10">Pyrophosphatase that catalyzes the hydrolysis of nucleoside triphosphates to their monophosphate derivatives, with a high preference for the non-canonical purine nucleotides XTP (xanthosine triphosphate), dITP (deoxyinosine triphosphate) and ITP. Seems to function as a house-cleaning enzyme that removes non-canonical purine nucleotides from the nucleotide pool, thus preventing their incorporation into DNA/RNA and avoiding chromosomal lesions.</text>
</comment>
<keyword evidence="15" id="KW-1185">Reference proteome</keyword>
<evidence type="ECO:0000256" key="7">
    <source>
        <dbReference type="ARBA" id="ARBA00023080"/>
    </source>
</evidence>
<dbReference type="SUPFAM" id="SSF52972">
    <property type="entry name" value="ITPase-like"/>
    <property type="match status" value="1"/>
</dbReference>